<feature type="transmembrane region" description="Helical" evidence="10">
    <location>
        <begin position="98"/>
        <end position="119"/>
    </location>
</feature>
<dbReference type="GO" id="GO:0005524">
    <property type="term" value="F:ATP binding"/>
    <property type="evidence" value="ECO:0007669"/>
    <property type="project" value="UniProtKB-KW"/>
</dbReference>
<evidence type="ECO:0000256" key="9">
    <source>
        <dbReference type="SAM" id="Coils"/>
    </source>
</evidence>
<dbReference type="InterPro" id="IPR036890">
    <property type="entry name" value="HATPase_C_sf"/>
</dbReference>
<name>A0A929BDN9_9PSEU</name>
<keyword evidence="8" id="KW-0902">Two-component regulatory system</keyword>
<comment type="catalytic activity">
    <reaction evidence="1">
        <text>ATP + protein L-histidine = ADP + protein N-phospho-L-histidine.</text>
        <dbReference type="EC" id="2.7.13.3"/>
    </reaction>
</comment>
<evidence type="ECO:0000259" key="12">
    <source>
        <dbReference type="Pfam" id="PF07730"/>
    </source>
</evidence>
<dbReference type="Pfam" id="PF02518">
    <property type="entry name" value="HATPase_c"/>
    <property type="match status" value="1"/>
</dbReference>
<evidence type="ECO:0000256" key="1">
    <source>
        <dbReference type="ARBA" id="ARBA00000085"/>
    </source>
</evidence>
<keyword evidence="10" id="KW-0472">Membrane</keyword>
<evidence type="ECO:0000313" key="13">
    <source>
        <dbReference type="EMBL" id="MBE9375597.1"/>
    </source>
</evidence>
<proteinExistence type="predicted"/>
<sequence length="383" mass="40608">MRALGDRRQWLSWWDGKVRSLLFDLVIALLLSTGPVTNGTPVTPLMIWATIGATAGLLLRRRFPEVAIVAGLAALLVTASPLPALVALYTLARRRGPGLVLWCAGGLTVVCLVVAEIVVQEVWFGFPVLLGVAVKAALYSVPLMLGLWLHQRAASLTATRERIDRAEREQALLAERAVTEERRRIAREMHDVVAHRASVMTLQAGALSVRAPDERTAETAEIIRQNSAKALTELREMLQVLRDTGNDEDDGGAGARSGPSVGGVASLVRETADAGTEVSLRMPDVPPETSPAVGRAAYRVVQEALTNAAKHAAGAPVRVDVEVADEQLVLTVDNDRGTESGAAATGSGYGLLGMRERAAFVGGALETGPTGSGGYRVRAVLPL</sequence>
<dbReference type="Gene3D" id="1.20.5.1930">
    <property type="match status" value="1"/>
</dbReference>
<feature type="domain" description="Histidine kinase/HSP90-like ATPase" evidence="11">
    <location>
        <begin position="295"/>
        <end position="383"/>
    </location>
</feature>
<evidence type="ECO:0000256" key="10">
    <source>
        <dbReference type="SAM" id="Phobius"/>
    </source>
</evidence>
<feature type="transmembrane region" description="Helical" evidence="10">
    <location>
        <begin position="66"/>
        <end position="92"/>
    </location>
</feature>
<keyword evidence="14" id="KW-1185">Reference proteome</keyword>
<feature type="transmembrane region" description="Helical" evidence="10">
    <location>
        <begin position="21"/>
        <end position="36"/>
    </location>
</feature>
<dbReference type="Gene3D" id="3.30.565.10">
    <property type="entry name" value="Histidine kinase-like ATPase, C-terminal domain"/>
    <property type="match status" value="1"/>
</dbReference>
<feature type="coiled-coil region" evidence="9">
    <location>
        <begin position="156"/>
        <end position="183"/>
    </location>
</feature>
<reference evidence="13" key="1">
    <citation type="submission" date="2020-10" db="EMBL/GenBank/DDBJ databases">
        <title>Diversity and distribution of actinomycetes associated with coral in the coast of Hainan.</title>
        <authorList>
            <person name="Li F."/>
        </authorList>
    </citation>
    <scope>NUCLEOTIDE SEQUENCE</scope>
    <source>
        <strain evidence="13">HNM0983</strain>
    </source>
</reference>
<evidence type="ECO:0000256" key="5">
    <source>
        <dbReference type="ARBA" id="ARBA00022741"/>
    </source>
</evidence>
<dbReference type="InterPro" id="IPR003594">
    <property type="entry name" value="HATPase_dom"/>
</dbReference>
<evidence type="ECO:0000313" key="14">
    <source>
        <dbReference type="Proteomes" id="UP000598360"/>
    </source>
</evidence>
<dbReference type="PANTHER" id="PTHR24421">
    <property type="entry name" value="NITRATE/NITRITE SENSOR PROTEIN NARX-RELATED"/>
    <property type="match status" value="1"/>
</dbReference>
<protein>
    <recommendedName>
        <fullName evidence="2">histidine kinase</fullName>
        <ecNumber evidence="2">2.7.13.3</ecNumber>
    </recommendedName>
</protein>
<keyword evidence="9" id="KW-0175">Coiled coil</keyword>
<evidence type="ECO:0000259" key="11">
    <source>
        <dbReference type="Pfam" id="PF02518"/>
    </source>
</evidence>
<comment type="caution">
    <text evidence="13">The sequence shown here is derived from an EMBL/GenBank/DDBJ whole genome shotgun (WGS) entry which is preliminary data.</text>
</comment>
<evidence type="ECO:0000256" key="2">
    <source>
        <dbReference type="ARBA" id="ARBA00012438"/>
    </source>
</evidence>
<dbReference type="InterPro" id="IPR050482">
    <property type="entry name" value="Sensor_HK_TwoCompSys"/>
</dbReference>
<dbReference type="Proteomes" id="UP000598360">
    <property type="component" value="Unassembled WGS sequence"/>
</dbReference>
<dbReference type="GO" id="GO:0000155">
    <property type="term" value="F:phosphorelay sensor kinase activity"/>
    <property type="evidence" value="ECO:0007669"/>
    <property type="project" value="InterPro"/>
</dbReference>
<evidence type="ECO:0000256" key="4">
    <source>
        <dbReference type="ARBA" id="ARBA00022679"/>
    </source>
</evidence>
<dbReference type="GO" id="GO:0016020">
    <property type="term" value="C:membrane"/>
    <property type="evidence" value="ECO:0007669"/>
    <property type="project" value="InterPro"/>
</dbReference>
<keyword evidence="4" id="KW-0808">Transferase</keyword>
<dbReference type="Pfam" id="PF07730">
    <property type="entry name" value="HisKA_3"/>
    <property type="match status" value="1"/>
</dbReference>
<feature type="transmembrane region" description="Helical" evidence="10">
    <location>
        <begin position="126"/>
        <end position="149"/>
    </location>
</feature>
<dbReference type="CDD" id="cd16917">
    <property type="entry name" value="HATPase_UhpB-NarQ-NarX-like"/>
    <property type="match status" value="1"/>
</dbReference>
<keyword evidence="10" id="KW-1133">Transmembrane helix</keyword>
<keyword evidence="10" id="KW-0812">Transmembrane</keyword>
<organism evidence="13 14">
    <name type="scientific">Saccharopolyspora montiporae</name>
    <dbReference type="NCBI Taxonomy" id="2781240"/>
    <lineage>
        <taxon>Bacteria</taxon>
        <taxon>Bacillati</taxon>
        <taxon>Actinomycetota</taxon>
        <taxon>Actinomycetes</taxon>
        <taxon>Pseudonocardiales</taxon>
        <taxon>Pseudonocardiaceae</taxon>
        <taxon>Saccharopolyspora</taxon>
    </lineage>
</organism>
<dbReference type="InterPro" id="IPR011712">
    <property type="entry name" value="Sig_transdc_His_kin_sub3_dim/P"/>
</dbReference>
<dbReference type="EC" id="2.7.13.3" evidence="2"/>
<evidence type="ECO:0000256" key="7">
    <source>
        <dbReference type="ARBA" id="ARBA00022840"/>
    </source>
</evidence>
<dbReference type="PANTHER" id="PTHR24421:SF10">
    <property type="entry name" value="NITRATE_NITRITE SENSOR PROTEIN NARQ"/>
    <property type="match status" value="1"/>
</dbReference>
<dbReference type="SUPFAM" id="SSF55874">
    <property type="entry name" value="ATPase domain of HSP90 chaperone/DNA topoisomerase II/histidine kinase"/>
    <property type="match status" value="1"/>
</dbReference>
<evidence type="ECO:0000256" key="3">
    <source>
        <dbReference type="ARBA" id="ARBA00022553"/>
    </source>
</evidence>
<accession>A0A929BDN9</accession>
<evidence type="ECO:0000256" key="8">
    <source>
        <dbReference type="ARBA" id="ARBA00023012"/>
    </source>
</evidence>
<keyword evidence="3" id="KW-0597">Phosphoprotein</keyword>
<keyword evidence="6 13" id="KW-0418">Kinase</keyword>
<gene>
    <name evidence="13" type="ORF">IQ251_14180</name>
</gene>
<dbReference type="EMBL" id="JADEYC010000022">
    <property type="protein sequence ID" value="MBE9375597.1"/>
    <property type="molecule type" value="Genomic_DNA"/>
</dbReference>
<keyword evidence="7" id="KW-0067">ATP-binding</keyword>
<dbReference type="AlphaFoldDB" id="A0A929BDN9"/>
<dbReference type="GO" id="GO:0046983">
    <property type="term" value="F:protein dimerization activity"/>
    <property type="evidence" value="ECO:0007669"/>
    <property type="project" value="InterPro"/>
</dbReference>
<dbReference type="RefSeq" id="WP_193929049.1">
    <property type="nucleotide sequence ID" value="NZ_JADEYC010000022.1"/>
</dbReference>
<keyword evidence="5" id="KW-0547">Nucleotide-binding</keyword>
<feature type="domain" description="Signal transduction histidine kinase subgroup 3 dimerisation and phosphoacceptor" evidence="12">
    <location>
        <begin position="181"/>
        <end position="244"/>
    </location>
</feature>
<evidence type="ECO:0000256" key="6">
    <source>
        <dbReference type="ARBA" id="ARBA00022777"/>
    </source>
</evidence>